<name>A0AAU7CNC9_9BACT</name>
<dbReference type="PROSITE" id="PS00409">
    <property type="entry name" value="PROKAR_NTER_METHYL"/>
    <property type="match status" value="1"/>
</dbReference>
<accession>A0AAU7CNC9</accession>
<keyword evidence="1" id="KW-0472">Membrane</keyword>
<dbReference type="Pfam" id="PF07596">
    <property type="entry name" value="SBP_bac_10"/>
    <property type="match status" value="1"/>
</dbReference>
<keyword evidence="1" id="KW-0812">Transmembrane</keyword>
<protein>
    <submittedName>
        <fullName evidence="3">DUF1559 domain-containing protein</fullName>
    </submittedName>
</protein>
<gene>
    <name evidence="3" type="ORF">V5E97_11190</name>
</gene>
<dbReference type="EMBL" id="CP155447">
    <property type="protein sequence ID" value="XBH06573.1"/>
    <property type="molecule type" value="Genomic_DNA"/>
</dbReference>
<dbReference type="PANTHER" id="PTHR30093:SF2">
    <property type="entry name" value="TYPE II SECRETION SYSTEM PROTEIN H"/>
    <property type="match status" value="1"/>
</dbReference>
<dbReference type="InterPro" id="IPR045584">
    <property type="entry name" value="Pilin-like"/>
</dbReference>
<evidence type="ECO:0000256" key="1">
    <source>
        <dbReference type="SAM" id="Phobius"/>
    </source>
</evidence>
<sequence>MTNSDSTTGRRGFTLIELLVIITVIVLLIGLLLTAVQGAREAARRAECTNNLMQLGLGVMNYESTYGVLPPGMLASRSDTGPGLAWGLSTFVRILPFFEASPLYNSANFSLQAITTANATVASNGPSIFCCPSDPFVSERNVVDFEYGAAAGTGFKQSHTSYGGCQGMWSIEILPTHPAYAAQMANMNGVIFSCSSVRLADITDGGGQTILFAETPYGKIPKPSERLSARWWNSGFVANSMVAAYYPLNGVSRGVPYRDGNHKRWIMAAGSFHPGGANVGFCDGSVRFVKDTVDSVAFDPTTGDVPSFLRDPVAGTYSIVPGTRLGVWQKLSTRSSGEVEGDSF</sequence>
<dbReference type="SUPFAM" id="SSF54523">
    <property type="entry name" value="Pili subunits"/>
    <property type="match status" value="1"/>
</dbReference>
<dbReference type="NCBIfam" id="TIGR04294">
    <property type="entry name" value="pre_pil_HX9DG"/>
    <property type="match status" value="1"/>
</dbReference>
<dbReference type="InterPro" id="IPR012902">
    <property type="entry name" value="N_methyl_site"/>
</dbReference>
<evidence type="ECO:0000259" key="2">
    <source>
        <dbReference type="Pfam" id="PF07596"/>
    </source>
</evidence>
<dbReference type="InterPro" id="IPR027558">
    <property type="entry name" value="Pre_pil_HX9DG_C"/>
</dbReference>
<proteinExistence type="predicted"/>
<organism evidence="3">
    <name type="scientific">Singulisphaera sp. Ch08</name>
    <dbReference type="NCBI Taxonomy" id="3120278"/>
    <lineage>
        <taxon>Bacteria</taxon>
        <taxon>Pseudomonadati</taxon>
        <taxon>Planctomycetota</taxon>
        <taxon>Planctomycetia</taxon>
        <taxon>Isosphaerales</taxon>
        <taxon>Isosphaeraceae</taxon>
        <taxon>Singulisphaera</taxon>
    </lineage>
</organism>
<feature type="domain" description="DUF1559" evidence="2">
    <location>
        <begin position="37"/>
        <end position="294"/>
    </location>
</feature>
<dbReference type="PANTHER" id="PTHR30093">
    <property type="entry name" value="GENERAL SECRETION PATHWAY PROTEIN G"/>
    <property type="match status" value="1"/>
</dbReference>
<dbReference type="RefSeq" id="WP_406699424.1">
    <property type="nucleotide sequence ID" value="NZ_CP155447.1"/>
</dbReference>
<evidence type="ECO:0000313" key="3">
    <source>
        <dbReference type="EMBL" id="XBH06573.1"/>
    </source>
</evidence>
<reference evidence="3" key="1">
    <citation type="submission" date="2024-05" db="EMBL/GenBank/DDBJ databases">
        <title>Planctomycetes of the genus Singulisphaera possess chitinolytic capabilities.</title>
        <authorList>
            <person name="Ivanova A."/>
        </authorList>
    </citation>
    <scope>NUCLEOTIDE SEQUENCE</scope>
    <source>
        <strain evidence="3">Ch08T</strain>
    </source>
</reference>
<dbReference type="InterPro" id="IPR011453">
    <property type="entry name" value="DUF1559"/>
</dbReference>
<dbReference type="AlphaFoldDB" id="A0AAU7CNC9"/>
<dbReference type="Gene3D" id="3.30.700.10">
    <property type="entry name" value="Glycoprotein, Type 4 Pilin"/>
    <property type="match status" value="1"/>
</dbReference>
<keyword evidence="1" id="KW-1133">Transmembrane helix</keyword>
<feature type="transmembrane region" description="Helical" evidence="1">
    <location>
        <begin position="12"/>
        <end position="36"/>
    </location>
</feature>